<reference evidence="1 2" key="1">
    <citation type="submission" date="2014-07" db="EMBL/GenBank/DDBJ databases">
        <authorList>
            <person name="Wibberg Daniel"/>
        </authorList>
    </citation>
    <scope>NUCLEOTIDE SEQUENCE [LARGE SCALE GENOMIC DNA]</scope>
</reference>
<organism evidence="1 2">
    <name type="scientific">Caldibacillus thermoamylovorans</name>
    <dbReference type="NCBI Taxonomy" id="35841"/>
    <lineage>
        <taxon>Bacteria</taxon>
        <taxon>Bacillati</taxon>
        <taxon>Bacillota</taxon>
        <taxon>Bacilli</taxon>
        <taxon>Bacillales</taxon>
        <taxon>Bacillaceae</taxon>
        <taxon>Caldibacillus</taxon>
    </lineage>
</organism>
<dbReference type="Proteomes" id="UP000040576">
    <property type="component" value="Unassembled WGS sequence"/>
</dbReference>
<gene>
    <name evidence="1" type="ORF">BT1A1_0262</name>
</gene>
<protein>
    <recommendedName>
        <fullName evidence="3">DUF4901 domain-containing protein</fullName>
    </recommendedName>
</protein>
<name>A0A090IUK5_9BACI</name>
<accession>A0A090IUK5</accession>
<proteinExistence type="predicted"/>
<evidence type="ECO:0000313" key="2">
    <source>
        <dbReference type="Proteomes" id="UP000040576"/>
    </source>
</evidence>
<evidence type="ECO:0008006" key="3">
    <source>
        <dbReference type="Google" id="ProtNLM"/>
    </source>
</evidence>
<dbReference type="RefSeq" id="WP_034767270.1">
    <property type="nucleotide sequence ID" value="NZ_CCRF01000010.1"/>
</dbReference>
<dbReference type="AlphaFoldDB" id="A0A090IUK5"/>
<evidence type="ECO:0000313" key="1">
    <source>
        <dbReference type="EMBL" id="CEE00123.1"/>
    </source>
</evidence>
<keyword evidence="2" id="KW-1185">Reference proteome</keyword>
<dbReference type="EMBL" id="CCRF01000010">
    <property type="protein sequence ID" value="CEE00123.1"/>
    <property type="molecule type" value="Genomic_DNA"/>
</dbReference>
<sequence length="421" mass="49378">MDERIQKLIDSAKTKFGLGDYYLETHGFFRNVNIFNETIYTFYMEWFPKHVAKPDDDSNPEGTAVIEFNLHAGKFERTIFVMGKTYAKDGIAFPNMDFNDIIKWIEEETGLIYGKQFQLRRQQEREFYFEGCIDGIAVSPGAFIEVNLDQDGKLTLFSVTGPFPSKNMVIEETYHLSLEKIEHLAKEQLKLIEYPSDEQKKIIPVYGVEEIFVTNDGRSTIPYELDDSPYVRIDEIIVWDEPMNEPFERKEIRWFEDITAEQAFSNEPSPDSFPITKEEQDRCVQSVKDFLRQVYPNDTGKWLLKTLKRNKGYIHATVRANYRDDGVFQRKLEIIIDANRFQAVNYLDNEMMLRIFDQFQAPDEVTVTKEEAFEKIKEWFELKPVYIYDFDQKQYVLCGKIDCQYGVNAASGEVILLDELI</sequence>